<dbReference type="VEuPathDB" id="TriTrypDB:BSAL_26810"/>
<keyword evidence="1" id="KW-1133">Transmembrane helix</keyword>
<protein>
    <submittedName>
        <fullName evidence="2">Transmembrane protein, putative</fullName>
    </submittedName>
</protein>
<feature type="non-terminal residue" evidence="2">
    <location>
        <position position="255"/>
    </location>
</feature>
<dbReference type="EMBL" id="CYKH01001830">
    <property type="protein sequence ID" value="CUG90445.1"/>
    <property type="molecule type" value="Genomic_DNA"/>
</dbReference>
<evidence type="ECO:0000313" key="3">
    <source>
        <dbReference type="Proteomes" id="UP000051952"/>
    </source>
</evidence>
<feature type="non-terminal residue" evidence="2">
    <location>
        <position position="1"/>
    </location>
</feature>
<reference evidence="3" key="1">
    <citation type="submission" date="2015-09" db="EMBL/GenBank/DDBJ databases">
        <authorList>
            <consortium name="Pathogen Informatics"/>
        </authorList>
    </citation>
    <scope>NUCLEOTIDE SEQUENCE [LARGE SCALE GENOMIC DNA]</scope>
    <source>
        <strain evidence="3">Lake Konstanz</strain>
    </source>
</reference>
<evidence type="ECO:0000313" key="2">
    <source>
        <dbReference type="EMBL" id="CUG90445.1"/>
    </source>
</evidence>
<name>A0A0S4JMD9_BODSA</name>
<keyword evidence="1 2" id="KW-0812">Transmembrane</keyword>
<feature type="transmembrane region" description="Helical" evidence="1">
    <location>
        <begin position="97"/>
        <end position="117"/>
    </location>
</feature>
<sequence length="255" mass="28593">YHFEPRPLSAHFLHTNSPHTHKYRITAILYSLEFLKSNEERKCVLGNRLSNKPSSGILVCVVFPCFTTSPQKKAISAKQHKTPQLQEENMRVTASEFYTFVMFVFAVLGGVSHILMYHIHHRDMNADAQTISNFNEAVEQRDAAYVSSILAALVTSDVNNNRLSESRLSRITVASVLEKFSSQLLSWDDAAALHNSTARDFFPFFPPLSECVGANHNNASTCVEEFLHDGNSSAMIGVVSHWMKRVVTTSMLTVV</sequence>
<dbReference type="AlphaFoldDB" id="A0A0S4JMD9"/>
<keyword evidence="1" id="KW-0472">Membrane</keyword>
<keyword evidence="3" id="KW-1185">Reference proteome</keyword>
<proteinExistence type="predicted"/>
<gene>
    <name evidence="2" type="ORF">BSAL_26810</name>
</gene>
<dbReference type="Proteomes" id="UP000051952">
    <property type="component" value="Unassembled WGS sequence"/>
</dbReference>
<organism evidence="2 3">
    <name type="scientific">Bodo saltans</name>
    <name type="common">Flagellated protozoan</name>
    <dbReference type="NCBI Taxonomy" id="75058"/>
    <lineage>
        <taxon>Eukaryota</taxon>
        <taxon>Discoba</taxon>
        <taxon>Euglenozoa</taxon>
        <taxon>Kinetoplastea</taxon>
        <taxon>Metakinetoplastina</taxon>
        <taxon>Eubodonida</taxon>
        <taxon>Bodonidae</taxon>
        <taxon>Bodo</taxon>
    </lineage>
</organism>
<evidence type="ECO:0000256" key="1">
    <source>
        <dbReference type="SAM" id="Phobius"/>
    </source>
</evidence>
<accession>A0A0S4JMD9</accession>